<dbReference type="AlphaFoldDB" id="A0A9D4V4K8"/>
<proteinExistence type="predicted"/>
<evidence type="ECO:0000313" key="2">
    <source>
        <dbReference type="EMBL" id="KAI5079277.1"/>
    </source>
</evidence>
<keyword evidence="3" id="KW-1185">Reference proteome</keyword>
<dbReference type="OrthoDB" id="1922234at2759"/>
<feature type="compositionally biased region" description="Polar residues" evidence="1">
    <location>
        <begin position="444"/>
        <end position="454"/>
    </location>
</feature>
<accession>A0A9D4V4K8</accession>
<evidence type="ECO:0000313" key="3">
    <source>
        <dbReference type="Proteomes" id="UP000886520"/>
    </source>
</evidence>
<name>A0A9D4V4K8_ADICA</name>
<evidence type="ECO:0000256" key="1">
    <source>
        <dbReference type="SAM" id="MobiDB-lite"/>
    </source>
</evidence>
<dbReference type="EMBL" id="JABFUD020000005">
    <property type="protein sequence ID" value="KAI5079277.1"/>
    <property type="molecule type" value="Genomic_DNA"/>
</dbReference>
<gene>
    <name evidence="2" type="ORF">GOP47_0004756</name>
</gene>
<feature type="compositionally biased region" description="Basic and acidic residues" evidence="1">
    <location>
        <begin position="381"/>
        <end position="397"/>
    </location>
</feature>
<feature type="region of interest" description="Disordered" evidence="1">
    <location>
        <begin position="444"/>
        <end position="464"/>
    </location>
</feature>
<protein>
    <submittedName>
        <fullName evidence="2">Uncharacterized protein</fullName>
    </submittedName>
</protein>
<dbReference type="Proteomes" id="UP000886520">
    <property type="component" value="Chromosome 5"/>
</dbReference>
<organism evidence="2 3">
    <name type="scientific">Adiantum capillus-veneris</name>
    <name type="common">Maidenhair fern</name>
    <dbReference type="NCBI Taxonomy" id="13818"/>
    <lineage>
        <taxon>Eukaryota</taxon>
        <taxon>Viridiplantae</taxon>
        <taxon>Streptophyta</taxon>
        <taxon>Embryophyta</taxon>
        <taxon>Tracheophyta</taxon>
        <taxon>Polypodiopsida</taxon>
        <taxon>Polypodiidae</taxon>
        <taxon>Polypodiales</taxon>
        <taxon>Pteridineae</taxon>
        <taxon>Pteridaceae</taxon>
        <taxon>Vittarioideae</taxon>
        <taxon>Adiantum</taxon>
    </lineage>
</organism>
<feature type="region of interest" description="Disordered" evidence="1">
    <location>
        <begin position="381"/>
        <end position="402"/>
    </location>
</feature>
<comment type="caution">
    <text evidence="2">The sequence shown here is derived from an EMBL/GenBank/DDBJ whole genome shotgun (WGS) entry which is preliminary data.</text>
</comment>
<sequence>MDFTEIQRKLSFHESSSAESEFSFSQVLSLPLDFLAFIVKNRREADLLLKVSESSARLDLLTQNYEMFASRAQALQEAWNGLWLAQEPYLVPAIPLIGLEMSGVNDGQSILLEKLGCEFKTLKELGKELCHYIDVNHSLVEELRMEGIERLAVNKLLLVEVEKELVRRITHLCSNKSIRDLSPIKQFLCQLKKPTLSSMKIGMGESKDCGNSTMNGSCSTEKITTDGSSEAQERSPDIVSGHRDVISPDSQSFASKCVSTQGDTMHPPFISTPKSELPAKKLDFEQSRPGAIVTSSKASLLEAKAGVGGIKLDVRNHSSSASEERLPKASCSGHPLTPMNITDIKEDLYKRADKQSADLLVHNSKELDLYGNETLLHRVFTTDRPRSSKEGSSKLESTEELANVDSRISGDLDILAFGLLEDKACGASSETRLKSFDLDQMNKTSSHALPTTQPDMKGSKRMRPTDCEASFGGIAEESIDVVARNCKRIMVQVSQGVREAVHASTGTFATKRMFLHSIEEGLSHSSFTVGLDNKHGGRVNTPTGLCLPCSCNLPIKEDDAVDAIPTMQGRCKECGCLLAHSNQTACEEDAHFEQGRVSESPIPFTQ</sequence>
<reference evidence="2 3" key="1">
    <citation type="submission" date="2021-01" db="EMBL/GenBank/DDBJ databases">
        <title>Adiantum capillus-veneris genome.</title>
        <authorList>
            <person name="Fang Y."/>
            <person name="Liao Q."/>
        </authorList>
    </citation>
    <scope>NUCLEOTIDE SEQUENCE [LARGE SCALE GENOMIC DNA]</scope>
    <source>
        <strain evidence="2">H3</strain>
        <tissue evidence="2">Leaf</tissue>
    </source>
</reference>